<protein>
    <submittedName>
        <fullName evidence="9">Putative iron ABC transporter permease protein</fullName>
    </submittedName>
</protein>
<dbReference type="SUPFAM" id="SSF81345">
    <property type="entry name" value="ABC transporter involved in vitamin B12 uptake, BtuC"/>
    <property type="match status" value="1"/>
</dbReference>
<dbReference type="RefSeq" id="WP_025372008.1">
    <property type="nucleotide sequence ID" value="NZ_CP003915.1"/>
</dbReference>
<dbReference type="GO" id="GO:0033214">
    <property type="term" value="P:siderophore-iron import into cell"/>
    <property type="evidence" value="ECO:0007669"/>
    <property type="project" value="TreeGrafter"/>
</dbReference>
<evidence type="ECO:0000256" key="3">
    <source>
        <dbReference type="ARBA" id="ARBA00022448"/>
    </source>
</evidence>
<proteinExistence type="inferred from homology"/>
<dbReference type="STRING" id="1247726.MIM_c12840"/>
<dbReference type="InterPro" id="IPR000522">
    <property type="entry name" value="ABC_transptr_permease_BtuC"/>
</dbReference>
<keyword evidence="6 8" id="KW-1133">Transmembrane helix</keyword>
<keyword evidence="7 8" id="KW-0472">Membrane</keyword>
<dbReference type="AlphaFoldDB" id="W0PEB5"/>
<dbReference type="FunFam" id="1.10.3470.10:FF:000001">
    <property type="entry name" value="Vitamin B12 ABC transporter permease BtuC"/>
    <property type="match status" value="1"/>
</dbReference>
<feature type="transmembrane region" description="Helical" evidence="8">
    <location>
        <begin position="253"/>
        <end position="282"/>
    </location>
</feature>
<sequence length="350" mass="36952">MNQTADNFMKRYGRRLVRLGSYSVLLRPRQVTACTLGIIGLLLFALWMLPQGQFDTPLSSFWHAVGNADVQRMIWQDIRLPRILTALLAGAMLGAAGAALQTLSRNGLADPGLVGIKEGAALAVVGMAVFAPDVAPAWRSVAGLAGGLTIALVVALMARDMSKVRFILIGIGISWLLHGVIACFMTTADIRNVQTALIWLAGSLHAASWETVQSMLYWAVAGLALLLIGARNIDTLILGRTTATSLGTNVRVTSALCFLASCVLTSAAVAAVGSLGFVGLIAPHLARLTLGVRQASLLIGSILYGAGLVLLADSIGRLVFAPLQIPAGIVMALVGVPFLLVLLWQRRDQL</sequence>
<feature type="transmembrane region" description="Helical" evidence="8">
    <location>
        <begin position="165"/>
        <end position="187"/>
    </location>
</feature>
<accession>W0PEB5</accession>
<feature type="transmembrane region" description="Helical" evidence="8">
    <location>
        <begin position="83"/>
        <end position="100"/>
    </location>
</feature>
<evidence type="ECO:0000256" key="6">
    <source>
        <dbReference type="ARBA" id="ARBA00022989"/>
    </source>
</evidence>
<dbReference type="PANTHER" id="PTHR30472">
    <property type="entry name" value="FERRIC ENTEROBACTIN TRANSPORT SYSTEM PERMEASE PROTEIN"/>
    <property type="match status" value="1"/>
</dbReference>
<feature type="transmembrane region" description="Helical" evidence="8">
    <location>
        <begin position="137"/>
        <end position="158"/>
    </location>
</feature>
<evidence type="ECO:0000256" key="5">
    <source>
        <dbReference type="ARBA" id="ARBA00022692"/>
    </source>
</evidence>
<evidence type="ECO:0000256" key="7">
    <source>
        <dbReference type="ARBA" id="ARBA00023136"/>
    </source>
</evidence>
<dbReference type="EMBL" id="CP003915">
    <property type="protein sequence ID" value="AHG63378.1"/>
    <property type="molecule type" value="Genomic_DNA"/>
</dbReference>
<dbReference type="PANTHER" id="PTHR30472:SF24">
    <property type="entry name" value="FERRIC ENTEROBACTIN TRANSPORT SYSTEM PERMEASE PROTEIN FEPG"/>
    <property type="match status" value="1"/>
</dbReference>
<comment type="similarity">
    <text evidence="2">Belongs to the binding-protein-dependent transport system permease family. FecCD subfamily.</text>
</comment>
<organism evidence="9 10">
    <name type="scientific">Advenella mimigardefordensis (strain DSM 17166 / LMG 22922 / DPN7)</name>
    <dbReference type="NCBI Taxonomy" id="1247726"/>
    <lineage>
        <taxon>Bacteria</taxon>
        <taxon>Pseudomonadati</taxon>
        <taxon>Pseudomonadota</taxon>
        <taxon>Betaproteobacteria</taxon>
        <taxon>Burkholderiales</taxon>
        <taxon>Alcaligenaceae</taxon>
    </lineage>
</organism>
<dbReference type="eggNOG" id="COG0609">
    <property type="taxonomic scope" value="Bacteria"/>
</dbReference>
<keyword evidence="5 8" id="KW-0812">Transmembrane</keyword>
<dbReference type="GO" id="GO:0022857">
    <property type="term" value="F:transmembrane transporter activity"/>
    <property type="evidence" value="ECO:0007669"/>
    <property type="project" value="InterPro"/>
</dbReference>
<reference evidence="9 10" key="1">
    <citation type="journal article" date="2014" name="Microbiology">
        <title>Unravelling the complete genome sequence of Advenella mimigardefordensis strain DPN7T and novel insights in the catabolism of the xenobiotic polythioester precursor 3,3'-dithiodipropionate.</title>
        <authorList>
            <person name="Wubbeler J.H."/>
            <person name="Hiessl S."/>
            <person name="Schuldes J."/>
            <person name="Thurmer A."/>
            <person name="Daniel R."/>
            <person name="Steinbuchel A."/>
        </authorList>
    </citation>
    <scope>NUCLEOTIDE SEQUENCE [LARGE SCALE GENOMIC DNA]</scope>
    <source>
        <strain evidence="10">DSM 17166 / LMG 22922 / DPN7</strain>
    </source>
</reference>
<name>W0PEB5_ADVMD</name>
<dbReference type="Gene3D" id="1.10.3470.10">
    <property type="entry name" value="ABC transporter involved in vitamin B12 uptake, BtuC"/>
    <property type="match status" value="1"/>
</dbReference>
<dbReference type="Pfam" id="PF01032">
    <property type="entry name" value="FecCD"/>
    <property type="match status" value="1"/>
</dbReference>
<dbReference type="GO" id="GO:0005886">
    <property type="term" value="C:plasma membrane"/>
    <property type="evidence" value="ECO:0007669"/>
    <property type="project" value="UniProtKB-SubCell"/>
</dbReference>
<evidence type="ECO:0000313" key="9">
    <source>
        <dbReference type="EMBL" id="AHG63378.1"/>
    </source>
</evidence>
<dbReference type="HOGENOM" id="CLU_013016_1_1_4"/>
<evidence type="ECO:0000256" key="8">
    <source>
        <dbReference type="SAM" id="Phobius"/>
    </source>
</evidence>
<evidence type="ECO:0000256" key="1">
    <source>
        <dbReference type="ARBA" id="ARBA00004651"/>
    </source>
</evidence>
<feature type="transmembrane region" description="Helical" evidence="8">
    <location>
        <begin position="294"/>
        <end position="312"/>
    </location>
</feature>
<evidence type="ECO:0000313" key="10">
    <source>
        <dbReference type="Proteomes" id="UP000019095"/>
    </source>
</evidence>
<dbReference type="PATRIC" id="fig|1247726.3.peg.1409"/>
<feature type="transmembrane region" description="Helical" evidence="8">
    <location>
        <begin position="324"/>
        <end position="344"/>
    </location>
</feature>
<dbReference type="InterPro" id="IPR037294">
    <property type="entry name" value="ABC_BtuC-like"/>
</dbReference>
<keyword evidence="3" id="KW-0813">Transport</keyword>
<keyword evidence="10" id="KW-1185">Reference proteome</keyword>
<feature type="transmembrane region" description="Helical" evidence="8">
    <location>
        <begin position="216"/>
        <end position="233"/>
    </location>
</feature>
<dbReference type="CDD" id="cd06550">
    <property type="entry name" value="TM_ABC_iron-siderophores_like"/>
    <property type="match status" value="1"/>
</dbReference>
<keyword evidence="4" id="KW-1003">Cell membrane</keyword>
<comment type="subcellular location">
    <subcellularLocation>
        <location evidence="1">Cell membrane</location>
        <topology evidence="1">Multi-pass membrane protein</topology>
    </subcellularLocation>
</comment>
<feature type="transmembrane region" description="Helical" evidence="8">
    <location>
        <begin position="112"/>
        <end position="131"/>
    </location>
</feature>
<evidence type="ECO:0000256" key="4">
    <source>
        <dbReference type="ARBA" id="ARBA00022475"/>
    </source>
</evidence>
<dbReference type="OrthoDB" id="9811721at2"/>
<gene>
    <name evidence="9" type="ORF">MIM_c12840</name>
</gene>
<dbReference type="KEGG" id="amim:MIM_c12840"/>
<dbReference type="Proteomes" id="UP000019095">
    <property type="component" value="Chromosome"/>
</dbReference>
<feature type="transmembrane region" description="Helical" evidence="8">
    <location>
        <begin position="31"/>
        <end position="49"/>
    </location>
</feature>
<evidence type="ECO:0000256" key="2">
    <source>
        <dbReference type="ARBA" id="ARBA00007935"/>
    </source>
</evidence>